<dbReference type="PANTHER" id="PTHR16301">
    <property type="entry name" value="IMPACT-RELATED"/>
    <property type="match status" value="1"/>
</dbReference>
<evidence type="ECO:0000313" key="5">
    <source>
        <dbReference type="Proteomes" id="UP000677436"/>
    </source>
</evidence>
<comment type="similarity">
    <text evidence="1">Belongs to the IMPACT family.</text>
</comment>
<reference evidence="4" key="2">
    <citation type="journal article" date="2021" name="Microbiol. Resour. Announc.">
        <title>Complete Genome Sequence of Polycladomyces abyssicola JIR-001T, Isolated from Hemipelagic Sediment in Deep Seawater.</title>
        <authorList>
            <person name="Tsubouchi T."/>
            <person name="Kaneko Y."/>
        </authorList>
    </citation>
    <scope>NUCLEOTIDE SEQUENCE</scope>
    <source>
        <strain evidence="4">JIR-001</strain>
    </source>
</reference>
<evidence type="ECO:0000259" key="3">
    <source>
        <dbReference type="Pfam" id="PF09186"/>
    </source>
</evidence>
<evidence type="ECO:0000259" key="2">
    <source>
        <dbReference type="Pfam" id="PF01205"/>
    </source>
</evidence>
<dbReference type="GO" id="GO:0005737">
    <property type="term" value="C:cytoplasm"/>
    <property type="evidence" value="ECO:0007669"/>
    <property type="project" value="TreeGrafter"/>
</dbReference>
<reference evidence="4" key="1">
    <citation type="journal article" date="2013" name="Int. J. Syst. Evol. Microbiol.">
        <title>Polycladomyces abyssicola gen. nov., sp. nov., a thermophilic filamentous bacterium isolated from hemipelagic sediment.</title>
        <authorList>
            <person name="Tsubouchi T."/>
            <person name="Shimane Y."/>
            <person name="Mori K."/>
            <person name="Usui K."/>
            <person name="Hiraki T."/>
            <person name="Tame A."/>
            <person name="Uematsu K."/>
            <person name="Maruyama T."/>
            <person name="Hatada Y."/>
        </authorList>
    </citation>
    <scope>NUCLEOTIDE SEQUENCE</scope>
    <source>
        <strain evidence="4">JIR-001</strain>
    </source>
</reference>
<protein>
    <submittedName>
        <fullName evidence="4">YigZ family protein</fullName>
    </submittedName>
</protein>
<dbReference type="InterPro" id="IPR020569">
    <property type="entry name" value="UPF0029_Impact_CS"/>
</dbReference>
<dbReference type="AlphaFoldDB" id="A0A8D5UGY0"/>
<name>A0A8D5UGY0_9BACL</name>
<dbReference type="SUPFAM" id="SSF54211">
    <property type="entry name" value="Ribosomal protein S5 domain 2-like"/>
    <property type="match status" value="1"/>
</dbReference>
<keyword evidence="5" id="KW-1185">Reference proteome</keyword>
<feature type="domain" description="UPF0029" evidence="3">
    <location>
        <begin position="139"/>
        <end position="194"/>
    </location>
</feature>
<dbReference type="InterPro" id="IPR020568">
    <property type="entry name" value="Ribosomal_Su5_D2-typ_SF"/>
</dbReference>
<dbReference type="PANTHER" id="PTHR16301:SF20">
    <property type="entry name" value="IMPACT FAMILY MEMBER YIGZ"/>
    <property type="match status" value="1"/>
</dbReference>
<dbReference type="PROSITE" id="PS00910">
    <property type="entry name" value="UPF0029"/>
    <property type="match status" value="1"/>
</dbReference>
<feature type="domain" description="Impact N-terminal" evidence="2">
    <location>
        <begin position="19"/>
        <end position="121"/>
    </location>
</feature>
<dbReference type="InterPro" id="IPR001498">
    <property type="entry name" value="Impact_N"/>
</dbReference>
<evidence type="ECO:0000313" key="4">
    <source>
        <dbReference type="EMBL" id="BCU83217.1"/>
    </source>
</evidence>
<dbReference type="Proteomes" id="UP000677436">
    <property type="component" value="Chromosome"/>
</dbReference>
<accession>A0A8D5UGY0</accession>
<gene>
    <name evidence="4" type="ORF">JIR001_30000</name>
</gene>
<dbReference type="GO" id="GO:0006446">
    <property type="term" value="P:regulation of translational initiation"/>
    <property type="evidence" value="ECO:0007669"/>
    <property type="project" value="TreeGrafter"/>
</dbReference>
<dbReference type="InterPro" id="IPR015269">
    <property type="entry name" value="UPF0029_Impact_C"/>
</dbReference>
<dbReference type="Gene3D" id="3.30.70.240">
    <property type="match status" value="1"/>
</dbReference>
<organism evidence="4 5">
    <name type="scientific">Polycladomyces abyssicola</name>
    <dbReference type="NCBI Taxonomy" id="1125966"/>
    <lineage>
        <taxon>Bacteria</taxon>
        <taxon>Bacillati</taxon>
        <taxon>Bacillota</taxon>
        <taxon>Bacilli</taxon>
        <taxon>Bacillales</taxon>
        <taxon>Thermoactinomycetaceae</taxon>
        <taxon>Polycladomyces</taxon>
    </lineage>
</organism>
<dbReference type="InterPro" id="IPR036956">
    <property type="entry name" value="Impact_N_sf"/>
</dbReference>
<dbReference type="Gene3D" id="3.30.230.30">
    <property type="entry name" value="Impact, N-terminal domain"/>
    <property type="match status" value="1"/>
</dbReference>
<dbReference type="Pfam" id="PF01205">
    <property type="entry name" value="Impact_N"/>
    <property type="match status" value="1"/>
</dbReference>
<dbReference type="SUPFAM" id="SSF54980">
    <property type="entry name" value="EF-G C-terminal domain-like"/>
    <property type="match status" value="1"/>
</dbReference>
<proteinExistence type="inferred from homology"/>
<dbReference type="InterPro" id="IPR023582">
    <property type="entry name" value="Impact"/>
</dbReference>
<dbReference type="NCBIfam" id="TIGR00257">
    <property type="entry name" value="IMPACT_YIGZ"/>
    <property type="match status" value="1"/>
</dbReference>
<dbReference type="EMBL" id="AP024601">
    <property type="protein sequence ID" value="BCU83217.1"/>
    <property type="molecule type" value="Genomic_DNA"/>
</dbReference>
<dbReference type="InterPro" id="IPR035647">
    <property type="entry name" value="EFG_III/V"/>
</dbReference>
<sequence length="211" mass="23847">METRYRTVKGYGETEIVIQKSRFITRVNRVSTEQEAAAFVEEISKKHWDATHNCYAYVTRGTQVQKSSDDGEPAGTAGRPILEVIRNRDLHDTVIVVTRYFGGIKLGASGLIRAYSQCAAAGIDTAGEVERILHRKMSITTDYSFVGKMEHELRTHGFDMDPPEFTDQVTWHLWVPLGEEAEVTKWVTELTNGRASVTEGETMFREKEVKS</sequence>
<dbReference type="KEGG" id="pabs:JIR001_30000"/>
<evidence type="ECO:0000256" key="1">
    <source>
        <dbReference type="ARBA" id="ARBA00007665"/>
    </source>
</evidence>
<dbReference type="RefSeq" id="WP_212773465.1">
    <property type="nucleotide sequence ID" value="NZ_AP024601.1"/>
</dbReference>
<dbReference type="Pfam" id="PF09186">
    <property type="entry name" value="DUF1949"/>
    <property type="match status" value="1"/>
</dbReference>
<dbReference type="InterPro" id="IPR015796">
    <property type="entry name" value="Impact_YigZ-like"/>
</dbReference>